<protein>
    <submittedName>
        <fullName evidence="3">Uncharacterized protein</fullName>
    </submittedName>
</protein>
<dbReference type="Proteomes" id="UP000273270">
    <property type="component" value="Chromosome"/>
</dbReference>
<evidence type="ECO:0000256" key="1">
    <source>
        <dbReference type="SAM" id="SignalP"/>
    </source>
</evidence>
<evidence type="ECO:0000313" key="4">
    <source>
        <dbReference type="Proteomes" id="UP000255224"/>
    </source>
</evidence>
<evidence type="ECO:0000313" key="5">
    <source>
        <dbReference type="Proteomes" id="UP000273270"/>
    </source>
</evidence>
<feature type="chain" id="PRO_5044586091" evidence="1">
    <location>
        <begin position="25"/>
        <end position="171"/>
    </location>
</feature>
<dbReference type="AlphaFoldDB" id="A0A376E2T6"/>
<gene>
    <name evidence="2" type="ORF">EG346_21820</name>
    <name evidence="3" type="ORF">NCTC13533_03060</name>
</gene>
<evidence type="ECO:0000313" key="3">
    <source>
        <dbReference type="EMBL" id="STD01109.1"/>
    </source>
</evidence>
<reference evidence="2" key="2">
    <citation type="submission" date="2018-11" db="EMBL/GenBank/DDBJ databases">
        <title>Proposal to divide the Flavobacteriaceae and reorganize its genera based on Amino Acid Identity values calculated from whole genome sequences.</title>
        <authorList>
            <person name="Nicholson A.C."/>
            <person name="Gulvik C.A."/>
            <person name="Whitney A.M."/>
            <person name="Humrighouse B.W."/>
            <person name="Bell M."/>
            <person name="Holmes B."/>
            <person name="Steigerwalt A."/>
            <person name="Villarma A."/>
            <person name="Sheth M."/>
            <person name="Batra D."/>
            <person name="Pryor J."/>
            <person name="Bernardet J.-F."/>
            <person name="Hugo C."/>
            <person name="Kampfer P."/>
            <person name="Newman J."/>
            <person name="Mcquiston J.R."/>
        </authorList>
    </citation>
    <scope>NUCLEOTIDE SEQUENCE [LARGE SCALE GENOMIC DNA]</scope>
    <source>
        <strain evidence="2">G0188</strain>
    </source>
</reference>
<dbReference type="EMBL" id="CP033920">
    <property type="protein sequence ID" value="AZA50650.1"/>
    <property type="molecule type" value="Genomic_DNA"/>
</dbReference>
<accession>A0A3G6NIL8</accession>
<keyword evidence="1" id="KW-0732">Signal</keyword>
<reference evidence="5" key="3">
    <citation type="submission" date="2018-11" db="EMBL/GenBank/DDBJ databases">
        <title>Proposal to divide the Flavobacteriaceae and reorganize its genera based on Amino Acid Identity values calculated from whole genome sequences.</title>
        <authorList>
            <person name="Nicholson A.C."/>
            <person name="Gulvik C.A."/>
            <person name="Whitney A.M."/>
            <person name="Humrighouse B.W."/>
            <person name="Bell M."/>
            <person name="Holmes B."/>
            <person name="Steigerwalt A.G."/>
            <person name="Villarma A."/>
            <person name="Sheth M."/>
            <person name="Batra D."/>
            <person name="Pryor J."/>
            <person name="Bernardet J.-F."/>
            <person name="Hugo C."/>
            <person name="Kampfer P."/>
            <person name="Newman J."/>
            <person name="McQuiston J.R."/>
        </authorList>
    </citation>
    <scope>NUCLEOTIDE SEQUENCE [LARGE SCALE GENOMIC DNA]</scope>
    <source>
        <strain evidence="5">G0188</strain>
    </source>
</reference>
<organism evidence="3 4">
    <name type="scientific">Chryseobacterium carnipullorum</name>
    <dbReference type="NCBI Taxonomy" id="1124835"/>
    <lineage>
        <taxon>Bacteria</taxon>
        <taxon>Pseudomonadati</taxon>
        <taxon>Bacteroidota</taxon>
        <taxon>Flavobacteriia</taxon>
        <taxon>Flavobacteriales</taxon>
        <taxon>Weeksellaceae</taxon>
        <taxon>Chryseobacterium group</taxon>
        <taxon>Chryseobacterium</taxon>
    </lineage>
</organism>
<dbReference type="KEGG" id="ccau:EG346_21820"/>
<sequence length="171" mass="18993">MKPMISTFFLSVFMTLTGFISALAQKISDGQTVDINGINVSIAITNKETVEIKGKNYERYKVTATAKNNSGKSFYIRESNYPEYFNKIHGIEFNCINATGLRLTGKQLVLRPKTHTVKATIQTYDQSGKSISKSYNITAGYYFDPEDTLQGSDIFIVPAGEKPDFSVTSSL</sequence>
<dbReference type="Proteomes" id="UP000255224">
    <property type="component" value="Unassembled WGS sequence"/>
</dbReference>
<dbReference type="EMBL" id="UFVQ01000003">
    <property type="protein sequence ID" value="STD01109.1"/>
    <property type="molecule type" value="Genomic_DNA"/>
</dbReference>
<evidence type="ECO:0000313" key="2">
    <source>
        <dbReference type="EMBL" id="AZA50650.1"/>
    </source>
</evidence>
<keyword evidence="5" id="KW-1185">Reference proteome</keyword>
<feature type="signal peptide" evidence="1">
    <location>
        <begin position="1"/>
        <end position="24"/>
    </location>
</feature>
<accession>A0A376E2T6</accession>
<dbReference type="RefSeq" id="WP_123881476.1">
    <property type="nucleotide sequence ID" value="NZ_CP033920.1"/>
</dbReference>
<dbReference type="OrthoDB" id="947969at2"/>
<name>A0A376E2T6_CHRCU</name>
<reference evidence="3 4" key="1">
    <citation type="submission" date="2018-06" db="EMBL/GenBank/DDBJ databases">
        <authorList>
            <consortium name="Pathogen Informatics"/>
            <person name="Doyle S."/>
        </authorList>
    </citation>
    <scope>NUCLEOTIDE SEQUENCE [LARGE SCALE GENOMIC DNA]</scope>
    <source>
        <strain evidence="3 4">NCTC13533</strain>
    </source>
</reference>
<proteinExistence type="predicted"/>